<name>A0A504YYY3_FASGI</name>
<keyword evidence="4" id="KW-0378">Hydrolase</keyword>
<sequence>MYLFPTPNFSAPFTTSAMISIYLSYEFVLFVFGNAVTDFFGALSCCLNVCTLSSHLNLSQELNFDGSCPCQLYGYGGFDIALTPSFSVSRLLLLLHFGGIIAIANIRGGGEYGKRWHDGGRRKLKQNCFDDFQAAAEYLIEERYTCRDK</sequence>
<evidence type="ECO:0000256" key="4">
    <source>
        <dbReference type="RuleBase" id="RU368024"/>
    </source>
</evidence>
<keyword evidence="5" id="KW-1133">Transmembrane helix</keyword>
<dbReference type="GO" id="GO:0070012">
    <property type="term" value="F:oligopeptidase activity"/>
    <property type="evidence" value="ECO:0007669"/>
    <property type="project" value="TreeGrafter"/>
</dbReference>
<evidence type="ECO:0000313" key="7">
    <source>
        <dbReference type="EMBL" id="TPP65755.1"/>
    </source>
</evidence>
<evidence type="ECO:0000256" key="2">
    <source>
        <dbReference type="ARBA" id="ARBA00005228"/>
    </source>
</evidence>
<protein>
    <recommendedName>
        <fullName evidence="3 4">Prolyl endopeptidase</fullName>
        <ecNumber evidence="4">3.4.21.-</ecNumber>
    </recommendedName>
</protein>
<dbReference type="PANTHER" id="PTHR42881:SF2">
    <property type="entry name" value="PROLYL ENDOPEPTIDASE"/>
    <property type="match status" value="1"/>
</dbReference>
<dbReference type="SUPFAM" id="SSF53474">
    <property type="entry name" value="alpha/beta-Hydrolases"/>
    <property type="match status" value="1"/>
</dbReference>
<dbReference type="InterPro" id="IPR002470">
    <property type="entry name" value="Peptidase_S9A"/>
</dbReference>
<proteinExistence type="inferred from homology"/>
<dbReference type="EMBL" id="SUNJ01002724">
    <property type="protein sequence ID" value="TPP65755.1"/>
    <property type="molecule type" value="Genomic_DNA"/>
</dbReference>
<dbReference type="Pfam" id="PF00326">
    <property type="entry name" value="Peptidase_S9"/>
    <property type="match status" value="1"/>
</dbReference>
<dbReference type="EC" id="3.4.21.-" evidence="4"/>
<keyword evidence="5" id="KW-0472">Membrane</keyword>
<dbReference type="Proteomes" id="UP000316759">
    <property type="component" value="Unassembled WGS sequence"/>
</dbReference>
<feature type="domain" description="Peptidase S9 prolyl oligopeptidase catalytic" evidence="6">
    <location>
        <begin position="84"/>
        <end position="148"/>
    </location>
</feature>
<keyword evidence="4" id="KW-0645">Protease</keyword>
<reference evidence="7 8" key="1">
    <citation type="submission" date="2019-04" db="EMBL/GenBank/DDBJ databases">
        <title>Annotation for the trematode Fasciola gigantica.</title>
        <authorList>
            <person name="Choi Y.-J."/>
        </authorList>
    </citation>
    <scope>NUCLEOTIDE SEQUENCE [LARGE SCALE GENOMIC DNA]</scope>
    <source>
        <strain evidence="7">Uganda_cow_1</strain>
    </source>
</reference>
<keyword evidence="4" id="KW-0720">Serine protease</keyword>
<accession>A0A504YYY3</accession>
<dbReference type="PANTHER" id="PTHR42881">
    <property type="entry name" value="PROLYL ENDOPEPTIDASE"/>
    <property type="match status" value="1"/>
</dbReference>
<dbReference type="InterPro" id="IPR001375">
    <property type="entry name" value="Peptidase_S9_cat"/>
</dbReference>
<feature type="transmembrane region" description="Helical" evidence="5">
    <location>
        <begin position="12"/>
        <end position="32"/>
    </location>
</feature>
<gene>
    <name evidence="7" type="ORF">FGIG_12387</name>
</gene>
<comment type="catalytic activity">
    <reaction evidence="1">
        <text>Hydrolysis of Pro-|-Xaa &gt;&gt; Ala-|-Xaa in oligopeptides.</text>
        <dbReference type="EC" id="3.4.21.26"/>
    </reaction>
</comment>
<dbReference type="PRINTS" id="PR00862">
    <property type="entry name" value="PROLIGOPTASE"/>
</dbReference>
<dbReference type="GO" id="GO:0006508">
    <property type="term" value="P:proteolysis"/>
    <property type="evidence" value="ECO:0007669"/>
    <property type="project" value="UniProtKB-KW"/>
</dbReference>
<comment type="caution">
    <text evidence="7">The sequence shown here is derived from an EMBL/GenBank/DDBJ whole genome shotgun (WGS) entry which is preliminary data.</text>
</comment>
<keyword evidence="5" id="KW-0812">Transmembrane</keyword>
<dbReference type="GO" id="GO:0005829">
    <property type="term" value="C:cytosol"/>
    <property type="evidence" value="ECO:0007669"/>
    <property type="project" value="TreeGrafter"/>
</dbReference>
<evidence type="ECO:0000259" key="6">
    <source>
        <dbReference type="Pfam" id="PF00326"/>
    </source>
</evidence>
<dbReference type="InterPro" id="IPR051167">
    <property type="entry name" value="Prolyl_oligopep/macrocyclase"/>
</dbReference>
<dbReference type="STRING" id="46835.A0A504YYY3"/>
<evidence type="ECO:0000256" key="3">
    <source>
        <dbReference type="ARBA" id="ARBA00016310"/>
    </source>
</evidence>
<dbReference type="GO" id="GO:0004252">
    <property type="term" value="F:serine-type endopeptidase activity"/>
    <property type="evidence" value="ECO:0007669"/>
    <property type="project" value="UniProtKB-UniRule"/>
</dbReference>
<evidence type="ECO:0000256" key="5">
    <source>
        <dbReference type="SAM" id="Phobius"/>
    </source>
</evidence>
<dbReference type="OrthoDB" id="248387at2759"/>
<dbReference type="Gene3D" id="3.40.50.1820">
    <property type="entry name" value="alpha/beta hydrolase"/>
    <property type="match status" value="1"/>
</dbReference>
<organism evidence="7 8">
    <name type="scientific">Fasciola gigantica</name>
    <name type="common">Giant liver fluke</name>
    <dbReference type="NCBI Taxonomy" id="46835"/>
    <lineage>
        <taxon>Eukaryota</taxon>
        <taxon>Metazoa</taxon>
        <taxon>Spiralia</taxon>
        <taxon>Lophotrochozoa</taxon>
        <taxon>Platyhelminthes</taxon>
        <taxon>Trematoda</taxon>
        <taxon>Digenea</taxon>
        <taxon>Plagiorchiida</taxon>
        <taxon>Echinostomata</taxon>
        <taxon>Echinostomatoidea</taxon>
        <taxon>Fasciolidae</taxon>
        <taxon>Fasciola</taxon>
    </lineage>
</organism>
<dbReference type="AlphaFoldDB" id="A0A504YYY3"/>
<evidence type="ECO:0000313" key="8">
    <source>
        <dbReference type="Proteomes" id="UP000316759"/>
    </source>
</evidence>
<evidence type="ECO:0000256" key="1">
    <source>
        <dbReference type="ARBA" id="ARBA00001070"/>
    </source>
</evidence>
<dbReference type="InterPro" id="IPR029058">
    <property type="entry name" value="AB_hydrolase_fold"/>
</dbReference>
<comment type="similarity">
    <text evidence="2 4">Belongs to the peptidase S9A family.</text>
</comment>
<keyword evidence="8" id="KW-1185">Reference proteome</keyword>